<keyword evidence="1" id="KW-1133">Transmembrane helix</keyword>
<accession>A0AAX3M1V8</accession>
<dbReference type="Proteomes" id="UP001220509">
    <property type="component" value="Chromosome"/>
</dbReference>
<evidence type="ECO:0000313" key="2">
    <source>
        <dbReference type="EMBL" id="WCT56095.1"/>
    </source>
</evidence>
<dbReference type="EMBL" id="CP117416">
    <property type="protein sequence ID" value="WCT56095.1"/>
    <property type="molecule type" value="Genomic_DNA"/>
</dbReference>
<dbReference type="KEGG" id="pka:PQ456_00800"/>
<evidence type="ECO:0000256" key="1">
    <source>
        <dbReference type="SAM" id="Phobius"/>
    </source>
</evidence>
<reference evidence="2 3" key="1">
    <citation type="submission" date="2023-02" db="EMBL/GenBank/DDBJ databases">
        <title>Genome sequence of Paenibacillus kyungheensis KACC 18744.</title>
        <authorList>
            <person name="Kim S."/>
            <person name="Heo J."/>
            <person name="Kwon S.-W."/>
        </authorList>
    </citation>
    <scope>NUCLEOTIDE SEQUENCE [LARGE SCALE GENOMIC DNA]</scope>
    <source>
        <strain evidence="2 3">KACC 18744</strain>
    </source>
</reference>
<feature type="transmembrane region" description="Helical" evidence="1">
    <location>
        <begin position="34"/>
        <end position="54"/>
    </location>
</feature>
<feature type="transmembrane region" description="Helical" evidence="1">
    <location>
        <begin position="66"/>
        <end position="86"/>
    </location>
</feature>
<keyword evidence="1" id="KW-0472">Membrane</keyword>
<protein>
    <submittedName>
        <fullName evidence="2">Uncharacterized protein</fullName>
    </submittedName>
</protein>
<feature type="transmembrane region" description="Helical" evidence="1">
    <location>
        <begin position="7"/>
        <end position="28"/>
    </location>
</feature>
<sequence>MEFLNRYIMTIMQSLALLILSLVLTDFYQTNVPMFFLVFAVITVGNFIIESLYNKNNYQQQTKAKKMGMTMIPINTLVLLVFVMVLF</sequence>
<gene>
    <name evidence="2" type="ORF">PQ456_00800</name>
</gene>
<proteinExistence type="predicted"/>
<keyword evidence="3" id="KW-1185">Reference proteome</keyword>
<dbReference type="RefSeq" id="WP_273614402.1">
    <property type="nucleotide sequence ID" value="NZ_CP117416.1"/>
</dbReference>
<organism evidence="2 3">
    <name type="scientific">Paenibacillus kyungheensis</name>
    <dbReference type="NCBI Taxonomy" id="1452732"/>
    <lineage>
        <taxon>Bacteria</taxon>
        <taxon>Bacillati</taxon>
        <taxon>Bacillota</taxon>
        <taxon>Bacilli</taxon>
        <taxon>Bacillales</taxon>
        <taxon>Paenibacillaceae</taxon>
        <taxon>Paenibacillus</taxon>
    </lineage>
</organism>
<evidence type="ECO:0000313" key="3">
    <source>
        <dbReference type="Proteomes" id="UP001220509"/>
    </source>
</evidence>
<name>A0AAX3M1V8_9BACL</name>
<dbReference type="AlphaFoldDB" id="A0AAX3M1V8"/>
<keyword evidence="1" id="KW-0812">Transmembrane</keyword>